<proteinExistence type="predicted"/>
<keyword evidence="3" id="KW-1185">Reference proteome</keyword>
<dbReference type="PANTHER" id="PTHR12992">
    <property type="entry name" value="NUDIX HYDROLASE"/>
    <property type="match status" value="1"/>
</dbReference>
<dbReference type="InterPro" id="IPR015797">
    <property type="entry name" value="NUDIX_hydrolase-like_dom_sf"/>
</dbReference>
<dbReference type="CDD" id="cd03426">
    <property type="entry name" value="NUDIX_CoAse_Nudt7"/>
    <property type="match status" value="1"/>
</dbReference>
<organism evidence="2 3">
    <name type="scientific">Puccinia triticina</name>
    <dbReference type="NCBI Taxonomy" id="208348"/>
    <lineage>
        <taxon>Eukaryota</taxon>
        <taxon>Fungi</taxon>
        <taxon>Dikarya</taxon>
        <taxon>Basidiomycota</taxon>
        <taxon>Pucciniomycotina</taxon>
        <taxon>Pucciniomycetes</taxon>
        <taxon>Pucciniales</taxon>
        <taxon>Pucciniaceae</taxon>
        <taxon>Puccinia</taxon>
    </lineage>
</organism>
<dbReference type="PANTHER" id="PTHR12992:SF45">
    <property type="entry name" value="NUDIX HYDROLASE DOMAIN-CONTAINING PROTEIN"/>
    <property type="match status" value="1"/>
</dbReference>
<gene>
    <name evidence="2" type="ORF">PtA15_12A47</name>
</gene>
<dbReference type="InterPro" id="IPR045121">
    <property type="entry name" value="CoAse"/>
</dbReference>
<protein>
    <recommendedName>
        <fullName evidence="1">Nudix hydrolase domain-containing protein</fullName>
    </recommendedName>
</protein>
<reference evidence="2" key="1">
    <citation type="submission" date="2022-10" db="EMBL/GenBank/DDBJ databases">
        <title>Puccinia triticina Genome sequencing and assembly.</title>
        <authorList>
            <person name="Li C."/>
        </authorList>
    </citation>
    <scope>NUCLEOTIDE SEQUENCE</scope>
    <source>
        <strain evidence="2">Pt15</strain>
    </source>
</reference>
<evidence type="ECO:0000259" key="1">
    <source>
        <dbReference type="PROSITE" id="PS51462"/>
    </source>
</evidence>
<dbReference type="GeneID" id="77802976"/>
<dbReference type="InterPro" id="IPR000086">
    <property type="entry name" value="NUDIX_hydrolase_dom"/>
</dbReference>
<dbReference type="EMBL" id="CP110432">
    <property type="protein sequence ID" value="WAQ90062.1"/>
    <property type="molecule type" value="Genomic_DNA"/>
</dbReference>
<dbReference type="Gene3D" id="3.90.79.10">
    <property type="entry name" value="Nucleoside Triphosphate Pyrophosphohydrolase"/>
    <property type="match status" value="1"/>
</dbReference>
<dbReference type="SUPFAM" id="SSF55811">
    <property type="entry name" value="Nudix"/>
    <property type="match status" value="1"/>
</dbReference>
<evidence type="ECO:0000313" key="2">
    <source>
        <dbReference type="EMBL" id="WAQ90062.1"/>
    </source>
</evidence>
<dbReference type="Proteomes" id="UP001164743">
    <property type="component" value="Chromosome 12A"/>
</dbReference>
<sequence>MVRRIVRQSPRPSQCLANLEEQNYADAGETALPGGKMEPQDLSLEDTARREAHEECGITLNRHKVRKLATLSSFLTRGNLIVTPIVFFIADQTLMAGSVYESYNINHLSKLTAALQQPSFCPPIFSVQVDAPGNEVQSSGQDFFTNDPTYFDLHQHQSQISSEAMNLQGSSNNLYDPINVPYLFSSQPEQTFQST</sequence>
<feature type="domain" description="Nudix hydrolase" evidence="1">
    <location>
        <begin position="1"/>
        <end position="128"/>
    </location>
</feature>
<dbReference type="RefSeq" id="XP_053025617.1">
    <property type="nucleotide sequence ID" value="XM_053162092.1"/>
</dbReference>
<dbReference type="PROSITE" id="PS51462">
    <property type="entry name" value="NUDIX"/>
    <property type="match status" value="1"/>
</dbReference>
<name>A0ABY7D1C5_9BASI</name>
<dbReference type="Pfam" id="PF00293">
    <property type="entry name" value="NUDIX"/>
    <property type="match status" value="1"/>
</dbReference>
<evidence type="ECO:0000313" key="3">
    <source>
        <dbReference type="Proteomes" id="UP001164743"/>
    </source>
</evidence>
<accession>A0ABY7D1C5</accession>